<organism evidence="2 3">
    <name type="scientific">Microbacterium paludicola</name>
    <dbReference type="NCBI Taxonomy" id="300019"/>
    <lineage>
        <taxon>Bacteria</taxon>
        <taxon>Bacillati</taxon>
        <taxon>Actinomycetota</taxon>
        <taxon>Actinomycetes</taxon>
        <taxon>Micrococcales</taxon>
        <taxon>Microbacteriaceae</taxon>
        <taxon>Microbacterium</taxon>
    </lineage>
</organism>
<protein>
    <submittedName>
        <fullName evidence="2">Uncharacterized protein</fullName>
    </submittedName>
</protein>
<dbReference type="EMBL" id="SPQB01000071">
    <property type="protein sequence ID" value="TFU30002.1"/>
    <property type="molecule type" value="Genomic_DNA"/>
</dbReference>
<evidence type="ECO:0000313" key="2">
    <source>
        <dbReference type="EMBL" id="TFU30002.1"/>
    </source>
</evidence>
<evidence type="ECO:0000256" key="1">
    <source>
        <dbReference type="SAM" id="MobiDB-lite"/>
    </source>
</evidence>
<proteinExistence type="predicted"/>
<name>A0A4Y9FME1_9MICO</name>
<dbReference type="InterPro" id="IPR027417">
    <property type="entry name" value="P-loop_NTPase"/>
</dbReference>
<comment type="caution">
    <text evidence="2">The sequence shown here is derived from an EMBL/GenBank/DDBJ whole genome shotgun (WGS) entry which is preliminary data.</text>
</comment>
<dbReference type="Gene3D" id="3.40.50.300">
    <property type="entry name" value="P-loop containing nucleotide triphosphate hydrolases"/>
    <property type="match status" value="1"/>
</dbReference>
<gene>
    <name evidence="2" type="ORF">E4U02_15210</name>
</gene>
<sequence>MYISPERVQERTAVRILLAKDAISTGWDCPRAEVLVSYRPATDDTHITQLLGRMVRTPLARRIPGNDLLNSVECSLPFFDKRTARRVVGLLLGSTDGDELDADDPSSEGAGGSGGGDGRRVLIGPVDMTVNEQIPEAVWEAFDRLPSETLPRKTSRATARLSGLAHELAYDGILPGATSKAYAELLGVLDGVAARYADTLEKARQDLSVVDGETMVASIKTGLISGTIGFTEAADERAVEAEYRAAGRVLGRELAKQYAERIDARIDDEHDGFYTAHLHVAATARIPGVEDELERAALALANEWLRIYRAPIMSLPDHRRAQYAELVAMAGTPQTISILRPKVRTESSVDTEGNPVATRPRHLMSDADGNFPIGSLGSWEVEVLDRELPYAIAWYRNPPRSDDALSIAYKDGKDAWRRLFPDLIFFNEIGGVIRPSIVDPHWHDLPDALHKLRGLARYAAEHADDFHRIEAVSKIDDVLRVLDLTQRAVRDAINSATSAAELYRGPLAVDY</sequence>
<accession>A0A4Y9FME1</accession>
<dbReference type="Proteomes" id="UP000298358">
    <property type="component" value="Unassembled WGS sequence"/>
</dbReference>
<keyword evidence="3" id="KW-1185">Reference proteome</keyword>
<reference evidence="2 3" key="1">
    <citation type="submission" date="2019-03" db="EMBL/GenBank/DDBJ databases">
        <title>Diversity of the mouse oral microbiome.</title>
        <authorList>
            <person name="Joseph S."/>
            <person name="Aduse-Opoku J."/>
            <person name="Curtis M."/>
            <person name="Wade W."/>
            <person name="Hashim A."/>
        </authorList>
    </citation>
    <scope>NUCLEOTIDE SEQUENCE [LARGE SCALE GENOMIC DNA]</scope>
    <source>
        <strain evidence="2 3">P1012</strain>
    </source>
</reference>
<dbReference type="AlphaFoldDB" id="A0A4Y9FME1"/>
<feature type="region of interest" description="Disordered" evidence="1">
    <location>
        <begin position="98"/>
        <end position="122"/>
    </location>
</feature>
<feature type="region of interest" description="Disordered" evidence="1">
    <location>
        <begin position="343"/>
        <end position="362"/>
    </location>
</feature>
<evidence type="ECO:0000313" key="3">
    <source>
        <dbReference type="Proteomes" id="UP000298358"/>
    </source>
</evidence>
<dbReference type="RefSeq" id="WP_194210356.1">
    <property type="nucleotide sequence ID" value="NZ_JADGLL010000071.1"/>
</dbReference>